<gene>
    <name evidence="2" type="ORF">RMAR00112_LOCUS20789</name>
</gene>
<evidence type="ECO:0000256" key="1">
    <source>
        <dbReference type="SAM" id="MobiDB-lite"/>
    </source>
</evidence>
<dbReference type="EMBL" id="HBHW01026850">
    <property type="protein sequence ID" value="CAE0052761.1"/>
    <property type="molecule type" value="Transcribed_RNA"/>
</dbReference>
<feature type="compositionally biased region" description="Polar residues" evidence="1">
    <location>
        <begin position="1"/>
        <end position="13"/>
    </location>
</feature>
<organism evidence="2">
    <name type="scientific">Rhodosorus marinus</name>
    <dbReference type="NCBI Taxonomy" id="101924"/>
    <lineage>
        <taxon>Eukaryota</taxon>
        <taxon>Rhodophyta</taxon>
        <taxon>Stylonematophyceae</taxon>
        <taxon>Stylonematales</taxon>
        <taxon>Stylonemataceae</taxon>
        <taxon>Rhodosorus</taxon>
    </lineage>
</organism>
<name>A0A7S2ZVF3_9RHOD</name>
<proteinExistence type="predicted"/>
<dbReference type="AlphaFoldDB" id="A0A7S2ZVF3"/>
<accession>A0A7S2ZVF3</accession>
<sequence length="132" mass="15413">MELVGSNPQSLELASQPPAHNDERVKFSGGRNRIVYARVHAWRTKKAVRSAQSYLPRTAVHFVFFRRVVLRSFLYDLEWFSNQGARDSPCWFPLRKGVVEIRSSDCSGSCPMIQKLRFRKHRKTVNRFFHSS</sequence>
<reference evidence="2" key="1">
    <citation type="submission" date="2021-01" db="EMBL/GenBank/DDBJ databases">
        <authorList>
            <person name="Corre E."/>
            <person name="Pelletier E."/>
            <person name="Niang G."/>
            <person name="Scheremetjew M."/>
            <person name="Finn R."/>
            <person name="Kale V."/>
            <person name="Holt S."/>
            <person name="Cochrane G."/>
            <person name="Meng A."/>
            <person name="Brown T."/>
            <person name="Cohen L."/>
        </authorList>
    </citation>
    <scope>NUCLEOTIDE SEQUENCE</scope>
    <source>
        <strain evidence="2">CCMP 769</strain>
    </source>
</reference>
<evidence type="ECO:0000313" key="2">
    <source>
        <dbReference type="EMBL" id="CAE0052761.1"/>
    </source>
</evidence>
<feature type="region of interest" description="Disordered" evidence="1">
    <location>
        <begin position="1"/>
        <end position="24"/>
    </location>
</feature>
<protein>
    <submittedName>
        <fullName evidence="2">Uncharacterized protein</fullName>
    </submittedName>
</protein>